<feature type="domain" description="HTH cro/C1-type" evidence="1">
    <location>
        <begin position="17"/>
        <end position="64"/>
    </location>
</feature>
<dbReference type="GO" id="GO:0003677">
    <property type="term" value="F:DNA binding"/>
    <property type="evidence" value="ECO:0007669"/>
    <property type="project" value="InterPro"/>
</dbReference>
<keyword evidence="3" id="KW-1185">Reference proteome</keyword>
<dbReference type="Proteomes" id="UP000253094">
    <property type="component" value="Unassembled WGS sequence"/>
</dbReference>
<dbReference type="RefSeq" id="WP_114033844.1">
    <property type="nucleotide sequence ID" value="NZ_QOIL01000035.1"/>
</dbReference>
<dbReference type="AlphaFoldDB" id="A0A367EM50"/>
<dbReference type="CDD" id="cd00093">
    <property type="entry name" value="HTH_XRE"/>
    <property type="match status" value="1"/>
</dbReference>
<organism evidence="2 3">
    <name type="scientific">Sphaerisporangium album</name>
    <dbReference type="NCBI Taxonomy" id="509200"/>
    <lineage>
        <taxon>Bacteria</taxon>
        <taxon>Bacillati</taxon>
        <taxon>Actinomycetota</taxon>
        <taxon>Actinomycetes</taxon>
        <taxon>Streptosporangiales</taxon>
        <taxon>Streptosporangiaceae</taxon>
        <taxon>Sphaerisporangium</taxon>
    </lineage>
</organism>
<dbReference type="Pfam" id="PF01381">
    <property type="entry name" value="HTH_3"/>
    <property type="match status" value="1"/>
</dbReference>
<gene>
    <name evidence="2" type="ORF">DQ384_38595</name>
</gene>
<evidence type="ECO:0000313" key="2">
    <source>
        <dbReference type="EMBL" id="RCG19043.1"/>
    </source>
</evidence>
<comment type="caution">
    <text evidence="2">The sequence shown here is derived from an EMBL/GenBank/DDBJ whole genome shotgun (WGS) entry which is preliminary data.</text>
</comment>
<reference evidence="2 3" key="1">
    <citation type="submission" date="2018-06" db="EMBL/GenBank/DDBJ databases">
        <title>Sphaerisporangium craniellae sp. nov., isolated from a marine sponge in the South China Sea.</title>
        <authorList>
            <person name="Li L."/>
        </authorList>
    </citation>
    <scope>NUCLEOTIDE SEQUENCE [LARGE SCALE GENOMIC DNA]</scope>
    <source>
        <strain evidence="2 3">CCTCC AA 208026</strain>
    </source>
</reference>
<dbReference type="OrthoDB" id="3459848at2"/>
<dbReference type="InterPro" id="IPR010982">
    <property type="entry name" value="Lambda_DNA-bd_dom_sf"/>
</dbReference>
<evidence type="ECO:0000313" key="3">
    <source>
        <dbReference type="Proteomes" id="UP000253094"/>
    </source>
</evidence>
<dbReference type="PROSITE" id="PS50943">
    <property type="entry name" value="HTH_CROC1"/>
    <property type="match status" value="1"/>
</dbReference>
<evidence type="ECO:0000259" key="1">
    <source>
        <dbReference type="PROSITE" id="PS50943"/>
    </source>
</evidence>
<name>A0A367EM50_9ACTN</name>
<dbReference type="Gene3D" id="1.10.260.40">
    <property type="entry name" value="lambda repressor-like DNA-binding domains"/>
    <property type="match status" value="1"/>
</dbReference>
<dbReference type="EMBL" id="QOIL01000035">
    <property type="protein sequence ID" value="RCG19043.1"/>
    <property type="molecule type" value="Genomic_DNA"/>
</dbReference>
<dbReference type="SUPFAM" id="SSF47413">
    <property type="entry name" value="lambda repressor-like DNA-binding domains"/>
    <property type="match status" value="1"/>
</dbReference>
<proteinExistence type="predicted"/>
<dbReference type="InterPro" id="IPR001387">
    <property type="entry name" value="Cro/C1-type_HTH"/>
</dbReference>
<accession>A0A367EM50</accession>
<sequence>MTRWSDYTTGERIKILRAGMTQEQLAEATELSVATIRKVERDLGGGLPSLLRISAALHTDVSVVLGQQEPRRAMRRDDRAMLRELSRAVHDTAAGVGGDLEPVSAGEVTAGLAAAWDRYRAGQYATAGALVAIAVRQAAAVAHTMPVGREGAAASVMADAFRLASYVANQFGARDLAYAGIGHAAVQAELAGDEVRSAMVASGRSWIYLRDARLDQASVTAERSYLMIEPRYSDNDPELLATYGWHVTFAAVVAARDGDVTRADDLLSQGHAVAARIGRDVSVNGTAFGPATVQAQAVGLQVSTGRPGKALETYATMGDTSALTPAARNRLHLDVALALAETRQWDASLDTLLDVCTASPDWARHQALPDVIARRAQHANPTASRYRKLAAILGTSHTGH</sequence>
<dbReference type="SMART" id="SM00530">
    <property type="entry name" value="HTH_XRE"/>
    <property type="match status" value="1"/>
</dbReference>
<protein>
    <submittedName>
        <fullName evidence="2">XRE family transcriptional regulator</fullName>
    </submittedName>
</protein>